<evidence type="ECO:0000313" key="8">
    <source>
        <dbReference type="EMBL" id="KAF4632941.1"/>
    </source>
</evidence>
<evidence type="ECO:0000313" key="9">
    <source>
        <dbReference type="Proteomes" id="UP000566819"/>
    </source>
</evidence>
<dbReference type="OrthoDB" id="2123952at2759"/>
<feature type="domain" description="Xylanolytic transcriptional activator regulatory" evidence="7">
    <location>
        <begin position="296"/>
        <end position="369"/>
    </location>
</feature>
<keyword evidence="3" id="KW-0238">DNA-binding</keyword>
<evidence type="ECO:0000256" key="2">
    <source>
        <dbReference type="ARBA" id="ARBA00023015"/>
    </source>
</evidence>
<dbReference type="GO" id="GO:0008270">
    <property type="term" value="F:zinc ion binding"/>
    <property type="evidence" value="ECO:0007669"/>
    <property type="project" value="InterPro"/>
</dbReference>
<evidence type="ECO:0000256" key="1">
    <source>
        <dbReference type="ARBA" id="ARBA00004123"/>
    </source>
</evidence>
<sequence>MNDPEPNVISTEELATSPITLSKAPSWPRNPRTSCDFKRDAYFDEMEDRIKRMESAIITSGRHGTAEPVEGEEEEKSSSDKIESQAGLSNHLSNLVIDPNGSPKFIGWASGFSLFSPQGLRWISEKVGDKDELAQLVRKMSKHDYGVWGRADADLWYPMPRSQHSSLPSKDLALQYVNCFFITFNNVFPVVNQKVFNSYFERQYSTNPPASTAWYALFNAVLCLGIIRTKGERERHIRSSCLIDYTSIAQETGVEYFRNASCCFHDLFFKEANLMAMQAMTLILFITTSSPNPQPAYVMASAAGNLANTLGLHRSLDGFGLAPEEIEQRRNVFWVFYLMEKAISHNLGRPSVINDDDIAVDLPPKKSGLIQIPSRAKVYDIFQDQITLAIIGSRIYSELYSASSQTKSEVDRMKVLSKLDNHLQRWRDAIPIDIRPEYPIKCSDEQYVPVVMMHFTYLDAVILLHRLSGHQESFKDGEATDMKSHDQRPRLNPRVYASQLLCLAAARRSIQLLDTFSNNNLHNQHLMWMALYYPLSASLVLFANILSNPQDQHAASDIHLMNLITSFITHSVQPGTSFAATPTLSLFKELYSIATRLVARVPPQSSQKMKRPPESDDPAQSDFISPSRVRLVPDRSLCSDLNTQTTTSFSKHSQHDPQAPHDSTTTYSETDIPASRPSPVYSGQQVPQRDQDVQSTTSAKRSQESTDNSPLEFAPFIPPEPSQFDYNPTIYDPLLSPTRFEWDMANMWMPSFAPDPWASADLMGLPADASMDFNENDDGNNAYQQ</sequence>
<dbReference type="InterPro" id="IPR007219">
    <property type="entry name" value="XnlR_reg_dom"/>
</dbReference>
<comment type="caution">
    <text evidence="8">The sequence shown here is derived from an EMBL/GenBank/DDBJ whole genome shotgun (WGS) entry which is preliminary data.</text>
</comment>
<protein>
    <recommendedName>
        <fullName evidence="7">Xylanolytic transcriptional activator regulatory domain-containing protein</fullName>
    </recommendedName>
</protein>
<feature type="compositionally biased region" description="Polar residues" evidence="6">
    <location>
        <begin position="8"/>
        <end position="20"/>
    </location>
</feature>
<keyword evidence="5" id="KW-0539">Nucleus</keyword>
<reference evidence="8 9" key="1">
    <citation type="submission" date="2020-03" db="EMBL/GenBank/DDBJ databases">
        <title>Draft Genome Sequence of Cudoniella acicularis.</title>
        <authorList>
            <person name="Buettner E."/>
            <person name="Kellner H."/>
        </authorList>
    </citation>
    <scope>NUCLEOTIDE SEQUENCE [LARGE SCALE GENOMIC DNA]</scope>
    <source>
        <strain evidence="8 9">DSM 108380</strain>
    </source>
</reference>
<dbReference type="GO" id="GO:0006351">
    <property type="term" value="P:DNA-templated transcription"/>
    <property type="evidence" value="ECO:0007669"/>
    <property type="project" value="InterPro"/>
</dbReference>
<dbReference type="GO" id="GO:0005634">
    <property type="term" value="C:nucleus"/>
    <property type="evidence" value="ECO:0007669"/>
    <property type="project" value="UniProtKB-SubCell"/>
</dbReference>
<dbReference type="PANTHER" id="PTHR46910">
    <property type="entry name" value="TRANSCRIPTION FACTOR PDR1"/>
    <property type="match status" value="1"/>
</dbReference>
<organism evidence="8 9">
    <name type="scientific">Cudoniella acicularis</name>
    <dbReference type="NCBI Taxonomy" id="354080"/>
    <lineage>
        <taxon>Eukaryota</taxon>
        <taxon>Fungi</taxon>
        <taxon>Dikarya</taxon>
        <taxon>Ascomycota</taxon>
        <taxon>Pezizomycotina</taxon>
        <taxon>Leotiomycetes</taxon>
        <taxon>Helotiales</taxon>
        <taxon>Tricladiaceae</taxon>
        <taxon>Cudoniella</taxon>
    </lineage>
</organism>
<keyword evidence="4" id="KW-0804">Transcription</keyword>
<accession>A0A8H4RPB5</accession>
<feature type="region of interest" description="Disordered" evidence="6">
    <location>
        <begin position="645"/>
        <end position="726"/>
    </location>
</feature>
<dbReference type="EMBL" id="JAAMPI010000304">
    <property type="protein sequence ID" value="KAF4632941.1"/>
    <property type="molecule type" value="Genomic_DNA"/>
</dbReference>
<evidence type="ECO:0000256" key="5">
    <source>
        <dbReference type="ARBA" id="ARBA00023242"/>
    </source>
</evidence>
<keyword evidence="9" id="KW-1185">Reference proteome</keyword>
<proteinExistence type="predicted"/>
<feature type="compositionally biased region" description="Polar residues" evidence="6">
    <location>
        <begin position="681"/>
        <end position="709"/>
    </location>
</feature>
<evidence type="ECO:0000256" key="6">
    <source>
        <dbReference type="SAM" id="MobiDB-lite"/>
    </source>
</evidence>
<dbReference type="Proteomes" id="UP000566819">
    <property type="component" value="Unassembled WGS sequence"/>
</dbReference>
<dbReference type="GO" id="GO:0003700">
    <property type="term" value="F:DNA-binding transcription factor activity"/>
    <property type="evidence" value="ECO:0007669"/>
    <property type="project" value="InterPro"/>
</dbReference>
<name>A0A8H4RPB5_9HELO</name>
<dbReference type="InterPro" id="IPR050987">
    <property type="entry name" value="AtrR-like"/>
</dbReference>
<evidence type="ECO:0000256" key="3">
    <source>
        <dbReference type="ARBA" id="ARBA00023125"/>
    </source>
</evidence>
<dbReference type="PANTHER" id="PTHR46910:SF37">
    <property type="entry name" value="ZN(II)2CYS6 TRANSCRIPTION FACTOR (EUROFUNG)"/>
    <property type="match status" value="1"/>
</dbReference>
<evidence type="ECO:0000259" key="7">
    <source>
        <dbReference type="SMART" id="SM00906"/>
    </source>
</evidence>
<feature type="region of interest" description="Disordered" evidence="6">
    <location>
        <begin position="1"/>
        <end position="32"/>
    </location>
</feature>
<gene>
    <name evidence="8" type="ORF">G7Y89_g5183</name>
</gene>
<keyword evidence="2" id="KW-0805">Transcription regulation</keyword>
<dbReference type="AlphaFoldDB" id="A0A8H4RPB5"/>
<dbReference type="GO" id="GO:0003677">
    <property type="term" value="F:DNA binding"/>
    <property type="evidence" value="ECO:0007669"/>
    <property type="project" value="UniProtKB-KW"/>
</dbReference>
<dbReference type="Pfam" id="PF04082">
    <property type="entry name" value="Fungal_trans"/>
    <property type="match status" value="1"/>
</dbReference>
<evidence type="ECO:0000256" key="4">
    <source>
        <dbReference type="ARBA" id="ARBA00023163"/>
    </source>
</evidence>
<dbReference type="CDD" id="cd12148">
    <property type="entry name" value="fungal_TF_MHR"/>
    <property type="match status" value="1"/>
</dbReference>
<dbReference type="SMART" id="SM00906">
    <property type="entry name" value="Fungal_trans"/>
    <property type="match status" value="1"/>
</dbReference>
<feature type="region of interest" description="Disordered" evidence="6">
    <location>
        <begin position="57"/>
        <end position="84"/>
    </location>
</feature>
<comment type="subcellular location">
    <subcellularLocation>
        <location evidence="1">Nucleus</location>
    </subcellularLocation>
</comment>
<feature type="region of interest" description="Disordered" evidence="6">
    <location>
        <begin position="602"/>
        <end position="626"/>
    </location>
</feature>